<keyword evidence="2" id="KW-0813">Transport</keyword>
<dbReference type="Gene3D" id="3.40.50.300">
    <property type="entry name" value="P-loop containing nucleotide triphosphate hydrolases"/>
    <property type="match status" value="1"/>
</dbReference>
<name>A0A150H2L4_GONPE</name>
<comment type="subcellular location">
    <subcellularLocation>
        <location evidence="1">Membrane</location>
        <topology evidence="1">Multi-pass membrane protein</topology>
    </subcellularLocation>
</comment>
<evidence type="ECO:0000256" key="7">
    <source>
        <dbReference type="ARBA" id="ARBA00023136"/>
    </source>
</evidence>
<dbReference type="EMBL" id="LSYV01000002">
    <property type="protein sequence ID" value="KXZ56416.1"/>
    <property type="molecule type" value="Genomic_DNA"/>
</dbReference>
<keyword evidence="5" id="KW-0067">ATP-binding</keyword>
<sequence>MGLPAADQAPLFAAMDGPAHAPELTANNPLHDRIPALHTPGGGAGGGARRTFTADQAGTLYGPAVISGSGRIRFADGTAGDPLWPRHRGGGAAARAHQPMEPVEEQAPVAPDPWVVRRVSSQMRRISIEWIDLGCEYDTATGPKTVLEGVYGRAEPGDLLGLLGPSGAGKSTLLDVLAARKRVGRLSGRVLVDGKPRDDGAFVRRSAYVPQDDHFMPVLTAGEVLSFFAALVLPTSSSRKGRRSRCAEVLEAMGLGRQANTLVGGALPGGLSIRGLSGGERKRLAIATGIVAAPSCLLLDEPTSGLDAAAALGVMQYMRALADAGHVVLASVHQPRAAIWAMFTQVVVLSCGRMMYSGDRTGAVPWFSARLGYTYDPQRHGVASDWIMDLVNTTFKKPRRVYGRMMTSKADVDRAAEQYLKQYRKERRAGSLPGDGTASEQATTDGEEKEEVMPLYDSLDRARAASSAATAAAAAAAAAAGEGAPPIGHLGGARASGGGGGGGGGALSGHSALEINDTAGAPATAPAPQHRRGILKIQGSGTAAAASKGDDDKGGAVAAARAAAEVAAWGARRHKQAAPPGWLRQVRALFWRELLSMTRNPADVAGRMLIFCWIALVVGIIFYGIGDYFESVRSRTDVMFIEVCVLLLLPYVYMSLYTADKQYYMADLGAKLYHPSAYYVAKVLAVLPFGVLSMLVFSFTIYGMAGLRKEVGPLAEHGVMCVLAYLIASQVLYAAAIATPNQDTAFMVAIAWTAVNILMSNYLAAEYRGRVSSCSSGFGTPVLSVLPEYLPGNPALHPENYLKRLLGTPGPDCTVDTNLILRYFGMREPFWRLAVILLGYLGVLHLITYAALRLTAGRERR</sequence>
<dbReference type="InterPro" id="IPR013525">
    <property type="entry name" value="ABC2_TM"/>
</dbReference>
<dbReference type="InterPro" id="IPR003593">
    <property type="entry name" value="AAA+_ATPase"/>
</dbReference>
<feature type="region of interest" description="Disordered" evidence="8">
    <location>
        <begin position="490"/>
        <end position="511"/>
    </location>
</feature>
<dbReference type="GO" id="GO:0016887">
    <property type="term" value="F:ATP hydrolysis activity"/>
    <property type="evidence" value="ECO:0007669"/>
    <property type="project" value="InterPro"/>
</dbReference>
<dbReference type="GO" id="GO:0016020">
    <property type="term" value="C:membrane"/>
    <property type="evidence" value="ECO:0007669"/>
    <property type="project" value="UniProtKB-SubCell"/>
</dbReference>
<feature type="region of interest" description="Disordered" evidence="8">
    <location>
        <begin position="425"/>
        <end position="453"/>
    </location>
</feature>
<dbReference type="PANTHER" id="PTHR48041:SF139">
    <property type="entry name" value="PROTEIN SCARLET"/>
    <property type="match status" value="1"/>
</dbReference>
<feature type="transmembrane region" description="Helical" evidence="9">
    <location>
        <begin position="830"/>
        <end position="852"/>
    </location>
</feature>
<protein>
    <recommendedName>
        <fullName evidence="10">ABC transporter domain-containing protein</fullName>
    </recommendedName>
</protein>
<feature type="domain" description="ABC transporter" evidence="10">
    <location>
        <begin position="123"/>
        <end position="376"/>
    </location>
</feature>
<feature type="transmembrane region" description="Helical" evidence="9">
    <location>
        <begin position="638"/>
        <end position="659"/>
    </location>
</feature>
<dbReference type="PROSITE" id="PS50893">
    <property type="entry name" value="ABC_TRANSPORTER_2"/>
    <property type="match status" value="1"/>
</dbReference>
<dbReference type="Pfam" id="PF00005">
    <property type="entry name" value="ABC_tran"/>
    <property type="match status" value="1"/>
</dbReference>
<dbReference type="SUPFAM" id="SSF52540">
    <property type="entry name" value="P-loop containing nucleoside triphosphate hydrolases"/>
    <property type="match status" value="1"/>
</dbReference>
<evidence type="ECO:0000313" key="12">
    <source>
        <dbReference type="Proteomes" id="UP000075714"/>
    </source>
</evidence>
<proteinExistence type="predicted"/>
<dbReference type="InterPro" id="IPR003439">
    <property type="entry name" value="ABC_transporter-like_ATP-bd"/>
</dbReference>
<evidence type="ECO:0000313" key="11">
    <source>
        <dbReference type="EMBL" id="KXZ56416.1"/>
    </source>
</evidence>
<evidence type="ECO:0000256" key="5">
    <source>
        <dbReference type="ARBA" id="ARBA00022840"/>
    </source>
</evidence>
<evidence type="ECO:0000256" key="4">
    <source>
        <dbReference type="ARBA" id="ARBA00022741"/>
    </source>
</evidence>
<keyword evidence="7 9" id="KW-0472">Membrane</keyword>
<dbReference type="GO" id="GO:0005524">
    <property type="term" value="F:ATP binding"/>
    <property type="evidence" value="ECO:0007669"/>
    <property type="project" value="UniProtKB-KW"/>
</dbReference>
<evidence type="ECO:0000256" key="3">
    <source>
        <dbReference type="ARBA" id="ARBA00022692"/>
    </source>
</evidence>
<keyword evidence="12" id="KW-1185">Reference proteome</keyword>
<dbReference type="GO" id="GO:0140359">
    <property type="term" value="F:ABC-type transporter activity"/>
    <property type="evidence" value="ECO:0007669"/>
    <property type="project" value="InterPro"/>
</dbReference>
<feature type="compositionally biased region" description="Gly residues" evidence="8">
    <location>
        <begin position="490"/>
        <end position="507"/>
    </location>
</feature>
<dbReference type="AlphaFoldDB" id="A0A150H2L4"/>
<evidence type="ECO:0000259" key="10">
    <source>
        <dbReference type="PROSITE" id="PS50893"/>
    </source>
</evidence>
<feature type="transmembrane region" description="Helical" evidence="9">
    <location>
        <begin position="717"/>
        <end position="738"/>
    </location>
</feature>
<evidence type="ECO:0000256" key="6">
    <source>
        <dbReference type="ARBA" id="ARBA00022989"/>
    </source>
</evidence>
<comment type="caution">
    <text evidence="11">The sequence shown here is derived from an EMBL/GenBank/DDBJ whole genome shotgun (WGS) entry which is preliminary data.</text>
</comment>
<dbReference type="InterPro" id="IPR027417">
    <property type="entry name" value="P-loop_NTPase"/>
</dbReference>
<dbReference type="OrthoDB" id="66620at2759"/>
<keyword evidence="6 9" id="KW-1133">Transmembrane helix</keyword>
<dbReference type="PANTHER" id="PTHR48041">
    <property type="entry name" value="ABC TRANSPORTER G FAMILY MEMBER 28"/>
    <property type="match status" value="1"/>
</dbReference>
<feature type="transmembrane region" description="Helical" evidence="9">
    <location>
        <begin position="679"/>
        <end position="705"/>
    </location>
</feature>
<keyword evidence="4" id="KW-0547">Nucleotide-binding</keyword>
<dbReference type="Pfam" id="PF01061">
    <property type="entry name" value="ABC2_membrane"/>
    <property type="match status" value="1"/>
</dbReference>
<dbReference type="PROSITE" id="PS00211">
    <property type="entry name" value="ABC_TRANSPORTER_1"/>
    <property type="match status" value="1"/>
</dbReference>
<gene>
    <name evidence="11" type="ORF">GPECTOR_1g370</name>
</gene>
<organism evidence="11 12">
    <name type="scientific">Gonium pectorale</name>
    <name type="common">Green alga</name>
    <dbReference type="NCBI Taxonomy" id="33097"/>
    <lineage>
        <taxon>Eukaryota</taxon>
        <taxon>Viridiplantae</taxon>
        <taxon>Chlorophyta</taxon>
        <taxon>core chlorophytes</taxon>
        <taxon>Chlorophyceae</taxon>
        <taxon>CS clade</taxon>
        <taxon>Chlamydomonadales</taxon>
        <taxon>Volvocaceae</taxon>
        <taxon>Gonium</taxon>
    </lineage>
</organism>
<feature type="transmembrane region" description="Helical" evidence="9">
    <location>
        <begin position="604"/>
        <end position="626"/>
    </location>
</feature>
<evidence type="ECO:0000256" key="1">
    <source>
        <dbReference type="ARBA" id="ARBA00004141"/>
    </source>
</evidence>
<evidence type="ECO:0000256" key="8">
    <source>
        <dbReference type="SAM" id="MobiDB-lite"/>
    </source>
</evidence>
<reference evidence="12" key="1">
    <citation type="journal article" date="2016" name="Nat. Commun.">
        <title>The Gonium pectorale genome demonstrates co-option of cell cycle regulation during the evolution of multicellularity.</title>
        <authorList>
            <person name="Hanschen E.R."/>
            <person name="Marriage T.N."/>
            <person name="Ferris P.J."/>
            <person name="Hamaji T."/>
            <person name="Toyoda A."/>
            <person name="Fujiyama A."/>
            <person name="Neme R."/>
            <person name="Noguchi H."/>
            <person name="Minakuchi Y."/>
            <person name="Suzuki M."/>
            <person name="Kawai-Toyooka H."/>
            <person name="Smith D.R."/>
            <person name="Sparks H."/>
            <person name="Anderson J."/>
            <person name="Bakaric R."/>
            <person name="Luria V."/>
            <person name="Karger A."/>
            <person name="Kirschner M.W."/>
            <person name="Durand P.M."/>
            <person name="Michod R.E."/>
            <person name="Nozaki H."/>
            <person name="Olson B.J."/>
        </authorList>
    </citation>
    <scope>NUCLEOTIDE SEQUENCE [LARGE SCALE GENOMIC DNA]</scope>
    <source>
        <strain evidence="12">NIES-2863</strain>
    </source>
</reference>
<dbReference type="SMART" id="SM00382">
    <property type="entry name" value="AAA"/>
    <property type="match status" value="1"/>
</dbReference>
<dbReference type="InterPro" id="IPR017871">
    <property type="entry name" value="ABC_transporter-like_CS"/>
</dbReference>
<keyword evidence="3 9" id="KW-0812">Transmembrane</keyword>
<accession>A0A150H2L4</accession>
<dbReference type="InterPro" id="IPR050352">
    <property type="entry name" value="ABCG_transporters"/>
</dbReference>
<evidence type="ECO:0000256" key="2">
    <source>
        <dbReference type="ARBA" id="ARBA00022448"/>
    </source>
</evidence>
<dbReference type="Proteomes" id="UP000075714">
    <property type="component" value="Unassembled WGS sequence"/>
</dbReference>
<evidence type="ECO:0000256" key="9">
    <source>
        <dbReference type="SAM" id="Phobius"/>
    </source>
</evidence>
<feature type="transmembrane region" description="Helical" evidence="9">
    <location>
        <begin position="745"/>
        <end position="765"/>
    </location>
</feature>